<organism evidence="2 3">
    <name type="scientific">Puccinia sorghi</name>
    <dbReference type="NCBI Taxonomy" id="27349"/>
    <lineage>
        <taxon>Eukaryota</taxon>
        <taxon>Fungi</taxon>
        <taxon>Dikarya</taxon>
        <taxon>Basidiomycota</taxon>
        <taxon>Pucciniomycotina</taxon>
        <taxon>Pucciniomycetes</taxon>
        <taxon>Pucciniales</taxon>
        <taxon>Pucciniaceae</taxon>
        <taxon>Puccinia</taxon>
    </lineage>
</organism>
<evidence type="ECO:0000313" key="3">
    <source>
        <dbReference type="Proteomes" id="UP000037035"/>
    </source>
</evidence>
<proteinExistence type="predicted"/>
<dbReference type="EMBL" id="LAVV01012850">
    <property type="protein sequence ID" value="KNZ46262.1"/>
    <property type="molecule type" value="Genomic_DNA"/>
</dbReference>
<reference evidence="2 3" key="1">
    <citation type="submission" date="2015-08" db="EMBL/GenBank/DDBJ databases">
        <title>Next Generation Sequencing and Analysis of the Genome of Puccinia sorghi L Schw, the Causal Agent of Maize Common Rust.</title>
        <authorList>
            <person name="Rochi L."/>
            <person name="Burguener G."/>
            <person name="Darino M."/>
            <person name="Turjanski A."/>
            <person name="Kreff E."/>
            <person name="Dieguez M.J."/>
            <person name="Sacco F."/>
        </authorList>
    </citation>
    <scope>NUCLEOTIDE SEQUENCE [LARGE SCALE GENOMIC DNA]</scope>
    <source>
        <strain evidence="2 3">RO10H11247</strain>
    </source>
</reference>
<keyword evidence="1" id="KW-0812">Transmembrane</keyword>
<keyword evidence="1" id="KW-1133">Transmembrane helix</keyword>
<sequence length="137" mass="15836">MIWHQVKFYPHNLCSTTPWVDNKPTCHPTLKEVEEAYTQIQSYWFLHSGLNAFWDPLNEDSIIAIIKFTPFNKITPSEKDDLNFISTFLHNTKRTIFLEGTSSSLGLKTRFLLILIIIASPLGLVRLLVNFLKKNCP</sequence>
<dbReference type="Proteomes" id="UP000037035">
    <property type="component" value="Unassembled WGS sequence"/>
</dbReference>
<dbReference type="AlphaFoldDB" id="A0A0L6UDE2"/>
<dbReference type="OrthoDB" id="2511868at2759"/>
<evidence type="ECO:0000256" key="1">
    <source>
        <dbReference type="SAM" id="Phobius"/>
    </source>
</evidence>
<gene>
    <name evidence="2" type="ORF">VP01_741g3</name>
</gene>
<protein>
    <submittedName>
        <fullName evidence="2">Uncharacterized protein</fullName>
    </submittedName>
</protein>
<name>A0A0L6UDE2_9BASI</name>
<keyword evidence="1" id="KW-0472">Membrane</keyword>
<dbReference type="VEuPathDB" id="FungiDB:VP01_741g3"/>
<comment type="caution">
    <text evidence="2">The sequence shown here is derived from an EMBL/GenBank/DDBJ whole genome shotgun (WGS) entry which is preliminary data.</text>
</comment>
<feature type="transmembrane region" description="Helical" evidence="1">
    <location>
        <begin position="111"/>
        <end position="132"/>
    </location>
</feature>
<evidence type="ECO:0000313" key="2">
    <source>
        <dbReference type="EMBL" id="KNZ46262.1"/>
    </source>
</evidence>
<keyword evidence="3" id="KW-1185">Reference proteome</keyword>
<accession>A0A0L6UDE2</accession>